<keyword evidence="2 3" id="KW-0479">Metal-binding</keyword>
<dbReference type="Gene3D" id="1.20.120.450">
    <property type="entry name" value="dinb family like domain"/>
    <property type="match status" value="1"/>
</dbReference>
<feature type="binding site" evidence="3">
    <location>
        <position position="50"/>
    </location>
    <ligand>
        <name>a divalent metal cation</name>
        <dbReference type="ChEBI" id="CHEBI:60240"/>
    </ligand>
</feature>
<organism evidence="4 5">
    <name type="scientific">Pseudooctadecabacter jejudonensis</name>
    <dbReference type="NCBI Taxonomy" id="1391910"/>
    <lineage>
        <taxon>Bacteria</taxon>
        <taxon>Pseudomonadati</taxon>
        <taxon>Pseudomonadota</taxon>
        <taxon>Alphaproteobacteria</taxon>
        <taxon>Rhodobacterales</taxon>
        <taxon>Paracoccaceae</taxon>
        <taxon>Pseudooctadecabacter</taxon>
    </lineage>
</organism>
<sequence>MITGQYCRTMAQYNQWQNNGLRNLIKAMDEEELRLDRGAFFGSIFGTLNHVLWADILWLSRFGAGDPPDVPAAQHRDMTPNKAEWDRLRFITDGRINTWAAGLKEVDLTGDLEWYSTMLDKTMRDPKTLCAVHFFNHQTHHRGQIHAMMTAAGQTPIDTDLSLMAE</sequence>
<gene>
    <name evidence="4" type="ORF">PSJ8397_00256</name>
</gene>
<dbReference type="SUPFAM" id="SSF109854">
    <property type="entry name" value="DinB/YfiT-like putative metalloenzymes"/>
    <property type="match status" value="1"/>
</dbReference>
<dbReference type="PANTHER" id="PTHR37302">
    <property type="entry name" value="SLR1116 PROTEIN"/>
    <property type="match status" value="1"/>
</dbReference>
<dbReference type="EMBL" id="FWFT01000001">
    <property type="protein sequence ID" value="SLN14171.1"/>
    <property type="molecule type" value="Genomic_DNA"/>
</dbReference>
<feature type="binding site" evidence="3">
    <location>
        <position position="141"/>
    </location>
    <ligand>
        <name>a divalent metal cation</name>
        <dbReference type="ChEBI" id="CHEBI:60240"/>
    </ligand>
</feature>
<evidence type="ECO:0000313" key="5">
    <source>
        <dbReference type="Proteomes" id="UP000193623"/>
    </source>
</evidence>
<proteinExistence type="inferred from homology"/>
<protein>
    <submittedName>
        <fullName evidence="4">DinB family protein</fullName>
    </submittedName>
</protein>
<evidence type="ECO:0000256" key="1">
    <source>
        <dbReference type="ARBA" id="ARBA00008635"/>
    </source>
</evidence>
<evidence type="ECO:0000256" key="3">
    <source>
        <dbReference type="PIRSR" id="PIRSR607837-1"/>
    </source>
</evidence>
<dbReference type="PANTHER" id="PTHR37302:SF1">
    <property type="entry name" value="PROTEIN DINB"/>
    <property type="match status" value="1"/>
</dbReference>
<evidence type="ECO:0000313" key="4">
    <source>
        <dbReference type="EMBL" id="SLN14171.1"/>
    </source>
</evidence>
<dbReference type="RefSeq" id="WP_235000534.1">
    <property type="nucleotide sequence ID" value="NZ_FWFT01000001.1"/>
</dbReference>
<evidence type="ECO:0000256" key="2">
    <source>
        <dbReference type="ARBA" id="ARBA00022723"/>
    </source>
</evidence>
<feature type="binding site" evidence="3">
    <location>
        <position position="137"/>
    </location>
    <ligand>
        <name>a divalent metal cation</name>
        <dbReference type="ChEBI" id="CHEBI:60240"/>
    </ligand>
</feature>
<comment type="similarity">
    <text evidence="1">Belongs to the DinB family.</text>
</comment>
<dbReference type="InterPro" id="IPR007837">
    <property type="entry name" value="DinB"/>
</dbReference>
<dbReference type="Proteomes" id="UP000193623">
    <property type="component" value="Unassembled WGS sequence"/>
</dbReference>
<dbReference type="GO" id="GO:0046872">
    <property type="term" value="F:metal ion binding"/>
    <property type="evidence" value="ECO:0007669"/>
    <property type="project" value="UniProtKB-KW"/>
</dbReference>
<reference evidence="4 5" key="1">
    <citation type="submission" date="2017-03" db="EMBL/GenBank/DDBJ databases">
        <authorList>
            <person name="Afonso C.L."/>
            <person name="Miller P.J."/>
            <person name="Scott M.A."/>
            <person name="Spackman E."/>
            <person name="Goraichik I."/>
            <person name="Dimitrov K.M."/>
            <person name="Suarez D.L."/>
            <person name="Swayne D.E."/>
        </authorList>
    </citation>
    <scope>NUCLEOTIDE SEQUENCE [LARGE SCALE GENOMIC DNA]</scope>
    <source>
        <strain evidence="4 5">CECT 8397</strain>
    </source>
</reference>
<dbReference type="Pfam" id="PF05163">
    <property type="entry name" value="DinB"/>
    <property type="match status" value="1"/>
</dbReference>
<name>A0A1Y5RCF7_9RHOB</name>
<accession>A0A1Y5RCF7</accession>
<dbReference type="InterPro" id="IPR034660">
    <property type="entry name" value="DinB/YfiT-like"/>
</dbReference>
<dbReference type="AlphaFoldDB" id="A0A1Y5RCF7"/>
<keyword evidence="5" id="KW-1185">Reference proteome</keyword>